<sequence>MLKPLFAYFTDIHGNLDALQAVIDDATRMGISRFISGGDMIGIGPFTNEVLERLCNLPSIMMVTGNHDESILALKYGLPHPKSHRHAKQHHQWIADQLTDTYAHILSTLPRELIVEEDGFRFLFTHYPFKEGKKESPIVEDPFMPIISEPDSIAMKELFKGLLTYDFIGFGHHHILHDYKVNQTHLVNPGALGCNKVAEARYAIISITDEKDLKIDFKSVAYDQTNLFKAYKELEVPNGPFLMRAFHS</sequence>
<accession>A0ABR8SR40</accession>
<dbReference type="PANTHER" id="PTHR42850:SF2">
    <property type="entry name" value="BLL5683 PROTEIN"/>
    <property type="match status" value="1"/>
</dbReference>
<dbReference type="SUPFAM" id="SSF56300">
    <property type="entry name" value="Metallo-dependent phosphatases"/>
    <property type="match status" value="1"/>
</dbReference>
<dbReference type="Proteomes" id="UP000603641">
    <property type="component" value="Unassembled WGS sequence"/>
</dbReference>
<dbReference type="EMBL" id="JACSQM010000011">
    <property type="protein sequence ID" value="MBD7965978.1"/>
    <property type="molecule type" value="Genomic_DNA"/>
</dbReference>
<dbReference type="InterPro" id="IPR050126">
    <property type="entry name" value="Ap4A_hydrolase"/>
</dbReference>
<comment type="caution">
    <text evidence="3">The sequence shown here is derived from an EMBL/GenBank/DDBJ whole genome shotgun (WGS) entry which is preliminary data.</text>
</comment>
<dbReference type="Pfam" id="PF12850">
    <property type="entry name" value="Metallophos_2"/>
    <property type="match status" value="1"/>
</dbReference>
<gene>
    <name evidence="3" type="ORF">H9648_18125</name>
</gene>
<protein>
    <submittedName>
        <fullName evidence="3">Metallophosphoesterase family protein</fullName>
    </submittedName>
</protein>
<evidence type="ECO:0000313" key="3">
    <source>
        <dbReference type="EMBL" id="MBD7965978.1"/>
    </source>
</evidence>
<comment type="similarity">
    <text evidence="1">Belongs to the metallophosphoesterase superfamily. YfcE family.</text>
</comment>
<evidence type="ECO:0000313" key="4">
    <source>
        <dbReference type="Proteomes" id="UP000603641"/>
    </source>
</evidence>
<evidence type="ECO:0000259" key="2">
    <source>
        <dbReference type="Pfam" id="PF12850"/>
    </source>
</evidence>
<dbReference type="RefSeq" id="WP_191755202.1">
    <property type="nucleotide sequence ID" value="NZ_JACSQM010000011.1"/>
</dbReference>
<dbReference type="PANTHER" id="PTHR42850">
    <property type="entry name" value="METALLOPHOSPHOESTERASE"/>
    <property type="match status" value="1"/>
</dbReference>
<keyword evidence="4" id="KW-1185">Reference proteome</keyword>
<reference evidence="3 4" key="1">
    <citation type="submission" date="2020-08" db="EMBL/GenBank/DDBJ databases">
        <title>A Genomic Blueprint of the Chicken Gut Microbiome.</title>
        <authorList>
            <person name="Gilroy R."/>
            <person name="Ravi A."/>
            <person name="Getino M."/>
            <person name="Pursley I."/>
            <person name="Horton D.L."/>
            <person name="Alikhan N.-F."/>
            <person name="Baker D."/>
            <person name="Gharbi K."/>
            <person name="Hall N."/>
            <person name="Watson M."/>
            <person name="Adriaenssens E.M."/>
            <person name="Foster-Nyarko E."/>
            <person name="Jarju S."/>
            <person name="Secka A."/>
            <person name="Antonio M."/>
            <person name="Oren A."/>
            <person name="Chaudhuri R."/>
            <person name="La Ragione R.M."/>
            <person name="Hildebrand F."/>
            <person name="Pallen M.J."/>
        </authorList>
    </citation>
    <scope>NUCLEOTIDE SEQUENCE [LARGE SCALE GENOMIC DNA]</scope>
    <source>
        <strain evidence="3 4">Sa2CUA10</strain>
    </source>
</reference>
<organism evidence="3 4">
    <name type="scientific">Fictibacillus norfolkensis</name>
    <dbReference type="NCBI Taxonomy" id="2762233"/>
    <lineage>
        <taxon>Bacteria</taxon>
        <taxon>Bacillati</taxon>
        <taxon>Bacillota</taxon>
        <taxon>Bacilli</taxon>
        <taxon>Bacillales</taxon>
        <taxon>Fictibacillaceae</taxon>
        <taxon>Fictibacillus</taxon>
    </lineage>
</organism>
<proteinExistence type="inferred from homology"/>
<name>A0ABR8SR40_9BACL</name>
<evidence type="ECO:0000256" key="1">
    <source>
        <dbReference type="ARBA" id="ARBA00008950"/>
    </source>
</evidence>
<dbReference type="PIRSF" id="PIRSF000883">
    <property type="entry name" value="Pesterase_MJ0912"/>
    <property type="match status" value="1"/>
</dbReference>
<feature type="domain" description="Calcineurin-like phosphoesterase" evidence="2">
    <location>
        <begin position="7"/>
        <end position="209"/>
    </location>
</feature>
<dbReference type="Gene3D" id="3.60.21.10">
    <property type="match status" value="1"/>
</dbReference>
<dbReference type="InterPro" id="IPR024654">
    <property type="entry name" value="Calcineurin-like_PHP_lpxH"/>
</dbReference>
<dbReference type="InterPro" id="IPR029052">
    <property type="entry name" value="Metallo-depent_PP-like"/>
</dbReference>
<dbReference type="InterPro" id="IPR011152">
    <property type="entry name" value="Pesterase_MJ0912"/>
</dbReference>